<dbReference type="InterPro" id="IPR011466">
    <property type="entry name" value="DUF1572"/>
</dbReference>
<dbReference type="Proteomes" id="UP000245533">
    <property type="component" value="Unassembled WGS sequence"/>
</dbReference>
<evidence type="ECO:0000259" key="2">
    <source>
        <dbReference type="PROSITE" id="PS50894"/>
    </source>
</evidence>
<dbReference type="Pfam" id="PF07609">
    <property type="entry name" value="DUF1572"/>
    <property type="match status" value="1"/>
</dbReference>
<comment type="caution">
    <text evidence="3">The sequence shown here is derived from an EMBL/GenBank/DDBJ whole genome shotgun (WGS) entry which is preliminary data.</text>
</comment>
<dbReference type="AlphaFoldDB" id="A0A316TPH1"/>
<organism evidence="3 4">
    <name type="scientific">Rhodohalobacter mucosus</name>
    <dbReference type="NCBI Taxonomy" id="2079485"/>
    <lineage>
        <taxon>Bacteria</taxon>
        <taxon>Pseudomonadati</taxon>
        <taxon>Balneolota</taxon>
        <taxon>Balneolia</taxon>
        <taxon>Balneolales</taxon>
        <taxon>Balneolaceae</taxon>
        <taxon>Rhodohalobacter</taxon>
    </lineage>
</organism>
<accession>A0A316TPH1</accession>
<protein>
    <submittedName>
        <fullName evidence="3">DinB superfamily protein</fullName>
    </submittedName>
</protein>
<dbReference type="PROSITE" id="PS50894">
    <property type="entry name" value="HPT"/>
    <property type="match status" value="1"/>
</dbReference>
<evidence type="ECO:0000313" key="3">
    <source>
        <dbReference type="EMBL" id="PWN06300.1"/>
    </source>
</evidence>
<dbReference type="InterPro" id="IPR034660">
    <property type="entry name" value="DinB/YfiT-like"/>
</dbReference>
<dbReference type="EMBL" id="QGGB01000007">
    <property type="protein sequence ID" value="PWN06300.1"/>
    <property type="molecule type" value="Genomic_DNA"/>
</dbReference>
<proteinExistence type="predicted"/>
<dbReference type="SUPFAM" id="SSF109854">
    <property type="entry name" value="DinB/YfiT-like putative metalloenzymes"/>
    <property type="match status" value="1"/>
</dbReference>
<name>A0A316TPH1_9BACT</name>
<feature type="domain" description="HPt" evidence="2">
    <location>
        <begin position="1"/>
        <end position="100"/>
    </location>
</feature>
<dbReference type="RefSeq" id="WP_109647093.1">
    <property type="nucleotide sequence ID" value="NZ_QGGB01000007.1"/>
</dbReference>
<evidence type="ECO:0000256" key="1">
    <source>
        <dbReference type="PROSITE-ProRule" id="PRU00110"/>
    </source>
</evidence>
<dbReference type="InterPro" id="IPR008207">
    <property type="entry name" value="Sig_transdc_His_kin_Hpt_dom"/>
</dbReference>
<keyword evidence="4" id="KW-1185">Reference proteome</keyword>
<dbReference type="OrthoDB" id="893570at2"/>
<comment type="caution">
    <text evidence="1">Lacks conserved residue(s) required for the propagation of feature annotation.</text>
</comment>
<reference evidence="3 4" key="1">
    <citation type="submission" date="2018-05" db="EMBL/GenBank/DDBJ databases">
        <title>Rhodohalobacter halophilus gen. nov., sp. nov., a moderately halophilic member of the family Balneolaceae.</title>
        <authorList>
            <person name="Liu Z.-W."/>
        </authorList>
    </citation>
    <scope>NUCLEOTIDE SEQUENCE [LARGE SCALE GENOMIC DNA]</scope>
    <source>
        <strain evidence="3 4">8A47</strain>
    </source>
</reference>
<gene>
    <name evidence="3" type="ORF">DDZ15_10780</name>
</gene>
<sequence>MIRELITIFERDLQKLKLEIESFQKEENLWKTTGRISNSAGNLALHLTGNLNHYIGSILGNTGYVRNRTAEFDSKNVQVAELLEGLDKASQTVSQTLRSLSERDLSKPYPEPVFGYEMTTSFMLIHLSTHLSYHLGQINYLRRVLEEK</sequence>
<evidence type="ECO:0000313" key="4">
    <source>
        <dbReference type="Proteomes" id="UP000245533"/>
    </source>
</evidence>
<dbReference type="Gene3D" id="1.20.120.450">
    <property type="entry name" value="dinb family like domain"/>
    <property type="match status" value="1"/>
</dbReference>
<dbReference type="GO" id="GO:0000160">
    <property type="term" value="P:phosphorelay signal transduction system"/>
    <property type="evidence" value="ECO:0007669"/>
    <property type="project" value="InterPro"/>
</dbReference>